<keyword evidence="4 6" id="KW-0808">Transferase</keyword>
<dbReference type="GO" id="GO:0006351">
    <property type="term" value="P:DNA-templated transcription"/>
    <property type="evidence" value="ECO:0007669"/>
    <property type="project" value="UniProtKB-UniRule"/>
</dbReference>
<dbReference type="GO" id="GO:0003899">
    <property type="term" value="F:DNA-directed RNA polymerase activity"/>
    <property type="evidence" value="ECO:0007669"/>
    <property type="project" value="UniProtKB-UniRule"/>
</dbReference>
<dbReference type="GO" id="GO:0000428">
    <property type="term" value="C:DNA-directed RNA polymerase complex"/>
    <property type="evidence" value="ECO:0007669"/>
    <property type="project" value="UniProtKB-KW"/>
</dbReference>
<keyword evidence="1 4" id="KW-0240">DNA-directed RNA polymerase</keyword>
<dbReference type="Gene3D" id="3.30.1360.10">
    <property type="entry name" value="RNA polymerase, RBP11-like subunit"/>
    <property type="match status" value="1"/>
</dbReference>
<dbReference type="EMBL" id="JAGVWF010000070">
    <property type="protein sequence ID" value="MBS3059714.1"/>
    <property type="molecule type" value="Genomic_DNA"/>
</dbReference>
<comment type="caution">
    <text evidence="6">The sequence shown here is derived from an EMBL/GenBank/DDBJ whole genome shotgun (WGS) entry which is preliminary data.</text>
</comment>
<dbReference type="SUPFAM" id="SSF56553">
    <property type="entry name" value="Insert subdomain of RNA polymerase alpha subunit"/>
    <property type="match status" value="1"/>
</dbReference>
<keyword evidence="4" id="KW-0963">Cytoplasm</keyword>
<evidence type="ECO:0000259" key="5">
    <source>
        <dbReference type="SMART" id="SM00662"/>
    </source>
</evidence>
<keyword evidence="4 6" id="KW-0548">Nucleotidyltransferase</keyword>
<evidence type="ECO:0000313" key="7">
    <source>
        <dbReference type="EMBL" id="MBS3059714.1"/>
    </source>
</evidence>
<protein>
    <recommendedName>
        <fullName evidence="4">DNA-directed RNA polymerase subunit Rpo3</fullName>
        <ecNumber evidence="4">2.7.7.6</ecNumber>
    </recommendedName>
    <alternativeName>
        <fullName evidence="4">DNA-directed RNA polymerase subunit D</fullName>
    </alternativeName>
</protein>
<dbReference type="InterPro" id="IPR001514">
    <property type="entry name" value="DNA-dir_RNA_pol_30-40kDasu_CS"/>
</dbReference>
<evidence type="ECO:0000256" key="1">
    <source>
        <dbReference type="ARBA" id="ARBA00022478"/>
    </source>
</evidence>
<dbReference type="Pfam" id="PF01193">
    <property type="entry name" value="RNA_pol_L"/>
    <property type="match status" value="1"/>
</dbReference>
<dbReference type="PROSITE" id="PS00446">
    <property type="entry name" value="RNA_POL_D_30KD"/>
    <property type="match status" value="1"/>
</dbReference>
<dbReference type="InterPro" id="IPR011263">
    <property type="entry name" value="DNA-dir_RNA_pol_RpoA/D/Rpb3"/>
</dbReference>
<accession>A0A7J4IVS5</accession>
<dbReference type="HAMAP" id="MF_00320">
    <property type="entry name" value="RNApol_arch_Rpo3"/>
    <property type="match status" value="1"/>
</dbReference>
<evidence type="ECO:0000256" key="4">
    <source>
        <dbReference type="HAMAP-Rule" id="MF_00320"/>
    </source>
</evidence>
<comment type="function">
    <text evidence="4">DNA-dependent RNA polymerase (RNAP) catalyzes the transcription of DNA into RNA using the four ribonucleoside triphosphates as substrates.</text>
</comment>
<dbReference type="EC" id="2.7.7.6" evidence="4"/>
<dbReference type="GO" id="GO:0003677">
    <property type="term" value="F:DNA binding"/>
    <property type="evidence" value="ECO:0007669"/>
    <property type="project" value="UniProtKB-UniRule"/>
</dbReference>
<comment type="caution">
    <text evidence="4">Lacks conserved residue(s) required for the propagation of feature annotation.</text>
</comment>
<comment type="catalytic activity">
    <reaction evidence="4">
        <text>RNA(n) + a ribonucleoside 5'-triphosphate = RNA(n+1) + diphosphate</text>
        <dbReference type="Rhea" id="RHEA:21248"/>
        <dbReference type="Rhea" id="RHEA-COMP:14527"/>
        <dbReference type="Rhea" id="RHEA-COMP:17342"/>
        <dbReference type="ChEBI" id="CHEBI:33019"/>
        <dbReference type="ChEBI" id="CHEBI:61557"/>
        <dbReference type="ChEBI" id="CHEBI:140395"/>
        <dbReference type="EC" id="2.7.7.6"/>
    </reaction>
</comment>
<dbReference type="Pfam" id="PF01000">
    <property type="entry name" value="RNA_pol_A_bac"/>
    <property type="match status" value="1"/>
</dbReference>
<keyword evidence="2 4" id="KW-0804">Transcription</keyword>
<evidence type="ECO:0000313" key="8">
    <source>
        <dbReference type="Proteomes" id="UP000577419"/>
    </source>
</evidence>
<reference evidence="7" key="3">
    <citation type="submission" date="2021-05" db="EMBL/GenBank/DDBJ databases">
        <title>Protein family content uncovers lineage relationships and bacterial pathway maintenance mechanisms in DPANN archaea.</title>
        <authorList>
            <person name="Castelle C.J."/>
            <person name="Meheust R."/>
            <person name="Jaffe A.L."/>
            <person name="Seitz K."/>
            <person name="Gong X."/>
            <person name="Baker B.J."/>
            <person name="Banfield J.F."/>
        </authorList>
    </citation>
    <scope>NUCLEOTIDE SEQUENCE</scope>
    <source>
        <strain evidence="7">RIFCSPHIGHO2_01_FULL_GW2011_AR10_43_9</strain>
    </source>
</reference>
<dbReference type="PANTHER" id="PTHR11800">
    <property type="entry name" value="DNA-DIRECTED RNA POLYMERASE"/>
    <property type="match status" value="1"/>
</dbReference>
<dbReference type="PANTHER" id="PTHR11800:SF2">
    <property type="entry name" value="DNA-DIRECTED RNA POLYMERASE II SUBUNIT RPB3"/>
    <property type="match status" value="1"/>
</dbReference>
<dbReference type="Proteomes" id="UP000577419">
    <property type="component" value="Unassembled WGS sequence"/>
</dbReference>
<dbReference type="InterPro" id="IPR050518">
    <property type="entry name" value="Rpo3/RPB3_RNA_Pol_subunit"/>
</dbReference>
<dbReference type="InterPro" id="IPR022842">
    <property type="entry name" value="RNAP_Rpo3/Rpb3/RPAC1"/>
</dbReference>
<dbReference type="SUPFAM" id="SSF55257">
    <property type="entry name" value="RBP11-like subunits of RNA polymerase"/>
    <property type="match status" value="1"/>
</dbReference>
<dbReference type="SMART" id="SM00662">
    <property type="entry name" value="RPOLD"/>
    <property type="match status" value="1"/>
</dbReference>
<dbReference type="Gene3D" id="3.30.70.3110">
    <property type="match status" value="1"/>
</dbReference>
<dbReference type="GO" id="GO:0005737">
    <property type="term" value="C:cytoplasm"/>
    <property type="evidence" value="ECO:0007669"/>
    <property type="project" value="UniProtKB-SubCell"/>
</dbReference>
<comment type="subcellular location">
    <subcellularLocation>
        <location evidence="4">Cytoplasm</location>
    </subcellularLocation>
</comment>
<proteinExistence type="inferred from homology"/>
<evidence type="ECO:0000256" key="2">
    <source>
        <dbReference type="ARBA" id="ARBA00023163"/>
    </source>
</evidence>
<comment type="subunit">
    <text evidence="4">Part of the RNA polymerase complex.</text>
</comment>
<dbReference type="InterPro" id="IPR036603">
    <property type="entry name" value="RBP11-like"/>
</dbReference>
<dbReference type="EMBL" id="DUFG01000017">
    <property type="protein sequence ID" value="HIH08355.1"/>
    <property type="molecule type" value="Genomic_DNA"/>
</dbReference>
<evidence type="ECO:0000256" key="3">
    <source>
        <dbReference type="ARBA" id="ARBA00025804"/>
    </source>
</evidence>
<dbReference type="GO" id="GO:0046983">
    <property type="term" value="F:protein dimerization activity"/>
    <property type="evidence" value="ECO:0007669"/>
    <property type="project" value="InterPro"/>
</dbReference>
<reference evidence="7" key="2">
    <citation type="submission" date="2021-03" db="EMBL/GenBank/DDBJ databases">
        <authorList>
            <person name="Jaffe A."/>
        </authorList>
    </citation>
    <scope>NUCLEOTIDE SEQUENCE</scope>
    <source>
        <strain evidence="7">RIFCSPHIGHO2_01_FULL_GW2011_AR10_43_9</strain>
    </source>
</reference>
<sequence>MNIKKLSEKNNVTKIFIKGADIALLNSVRRAVMNAVAIPAIENVFVYENSSVLFDEFLAQRLGLVPIKADPKRYKEGDKVKMILEKEGPCTVYSKDIKSTDPKIDVIDKKIPIVKLKKGKKIKIEMEAVVGKGKAHAKWQPAVISYYEVPEVSFNMKLIKDAKKFVESCPPGVLELKAGKIVLKEQVPSNIDLLTKCRDIAPDGAVELNFDTNSFVVVVENHGNMKVSEILSEALDSLKERSKEFKRELKKI</sequence>
<comment type="similarity">
    <text evidence="3 4">Belongs to the archaeal Rpo3/eukaryotic RPB3 RNA polymerase subunit family.</text>
</comment>
<dbReference type="AlphaFoldDB" id="A0A7J4IVS5"/>
<dbReference type="InterPro" id="IPR011262">
    <property type="entry name" value="DNA-dir_RNA_pol_insert"/>
</dbReference>
<evidence type="ECO:0000313" key="6">
    <source>
        <dbReference type="EMBL" id="HIH08355.1"/>
    </source>
</evidence>
<reference evidence="6" key="1">
    <citation type="journal article" date="2020" name="bioRxiv">
        <title>A rank-normalized archaeal taxonomy based on genome phylogeny resolves widespread incomplete and uneven classifications.</title>
        <authorList>
            <person name="Rinke C."/>
            <person name="Chuvochina M."/>
            <person name="Mussig A.J."/>
            <person name="Chaumeil P.-A."/>
            <person name="Waite D.W."/>
            <person name="Whitman W.B."/>
            <person name="Parks D.H."/>
            <person name="Hugenholtz P."/>
        </authorList>
    </citation>
    <scope>NUCLEOTIDE SEQUENCE</scope>
    <source>
        <strain evidence="6">UBA10011</strain>
    </source>
</reference>
<organism evidence="6 8">
    <name type="scientific">Candidatus Iainarchaeum sp</name>
    <dbReference type="NCBI Taxonomy" id="3101447"/>
    <lineage>
        <taxon>Archaea</taxon>
        <taxon>Candidatus Iainarchaeota</taxon>
        <taxon>Candidatus Iainarchaeia</taxon>
        <taxon>Candidatus Iainarchaeales</taxon>
        <taxon>Candidatus Iainarchaeaceae</taxon>
        <taxon>Candidatus Iainarchaeum</taxon>
    </lineage>
</organism>
<dbReference type="InterPro" id="IPR036643">
    <property type="entry name" value="RNApol_insert_sf"/>
</dbReference>
<name>A0A7J4IVS5_9ARCH</name>
<gene>
    <name evidence="4" type="primary">rpo3</name>
    <name evidence="4" type="synonym">rpoD</name>
    <name evidence="6" type="ORF">HA237_03220</name>
    <name evidence="7" type="ORF">J4224_04810</name>
</gene>
<dbReference type="NCBIfam" id="NF001988">
    <property type="entry name" value="PRK00783.1"/>
    <property type="match status" value="1"/>
</dbReference>
<feature type="domain" description="DNA-directed RNA polymerase RpoA/D/Rpb3-type" evidence="5">
    <location>
        <begin position="12"/>
        <end position="248"/>
    </location>
</feature>
<dbReference type="Gene3D" id="2.170.120.12">
    <property type="entry name" value="DNA-directed RNA polymerase, insert domain"/>
    <property type="match status" value="1"/>
</dbReference>
<dbReference type="Proteomes" id="UP000683213">
    <property type="component" value="Unassembled WGS sequence"/>
</dbReference>